<gene>
    <name evidence="1" type="ORF">BDN72DRAFT_859457</name>
</gene>
<organism evidence="1 2">
    <name type="scientific">Pluteus cervinus</name>
    <dbReference type="NCBI Taxonomy" id="181527"/>
    <lineage>
        <taxon>Eukaryota</taxon>
        <taxon>Fungi</taxon>
        <taxon>Dikarya</taxon>
        <taxon>Basidiomycota</taxon>
        <taxon>Agaricomycotina</taxon>
        <taxon>Agaricomycetes</taxon>
        <taxon>Agaricomycetidae</taxon>
        <taxon>Agaricales</taxon>
        <taxon>Pluteineae</taxon>
        <taxon>Pluteaceae</taxon>
        <taxon>Pluteus</taxon>
    </lineage>
</organism>
<dbReference type="Proteomes" id="UP000308600">
    <property type="component" value="Unassembled WGS sequence"/>
</dbReference>
<protein>
    <submittedName>
        <fullName evidence="1">Uncharacterized protein</fullName>
    </submittedName>
</protein>
<keyword evidence="2" id="KW-1185">Reference proteome</keyword>
<proteinExistence type="predicted"/>
<name>A0ACD3AP53_9AGAR</name>
<dbReference type="EMBL" id="ML208387">
    <property type="protein sequence ID" value="TFK67039.1"/>
    <property type="molecule type" value="Genomic_DNA"/>
</dbReference>
<evidence type="ECO:0000313" key="2">
    <source>
        <dbReference type="Proteomes" id="UP000308600"/>
    </source>
</evidence>
<accession>A0ACD3AP53</accession>
<evidence type="ECO:0000313" key="1">
    <source>
        <dbReference type="EMBL" id="TFK67039.1"/>
    </source>
</evidence>
<sequence>MSPWLELCFKHSHPLKLEVVVDVHLDHEDGLELDPLQVQKDRIRTLDVSLFEERWSRERTIKCKNVLRFLGTDMPALEELTLSGCHDNSDPTLRSSPLLNSAPHLKSLEVRNFNLKLRPLPYQDLVNLSLLYEQGYLGALSFPILFDLLCAAPLHTLVLQHALRDEETDNQVDHISPIPVLSLQSLTLDLPAYQCIKLLSGIRLQPSCRTKICGWSVVDHELGIQPQELLDRVLCVFDDAPKLIGIKFEITQTSVSMDLKRDGPECLGVRFARSRGTDSSWLSLPSPSSFPDVWWVELAGPAQRDGPAAKGLVSMWSSLPSLERVNFPVQFLPVFSGQMHDNPKSFAKLTSIYVSSIKENFILGDLGDLTESLARHNKFYHEGDGTTIGLQLKGGSGWAEEEVLLEVLDNLRDLSDLQILEE</sequence>
<reference evidence="1 2" key="1">
    <citation type="journal article" date="2019" name="Nat. Ecol. Evol.">
        <title>Megaphylogeny resolves global patterns of mushroom evolution.</title>
        <authorList>
            <person name="Varga T."/>
            <person name="Krizsan K."/>
            <person name="Foldi C."/>
            <person name="Dima B."/>
            <person name="Sanchez-Garcia M."/>
            <person name="Sanchez-Ramirez S."/>
            <person name="Szollosi G.J."/>
            <person name="Szarkandi J.G."/>
            <person name="Papp V."/>
            <person name="Albert L."/>
            <person name="Andreopoulos W."/>
            <person name="Angelini C."/>
            <person name="Antonin V."/>
            <person name="Barry K.W."/>
            <person name="Bougher N.L."/>
            <person name="Buchanan P."/>
            <person name="Buyck B."/>
            <person name="Bense V."/>
            <person name="Catcheside P."/>
            <person name="Chovatia M."/>
            <person name="Cooper J."/>
            <person name="Damon W."/>
            <person name="Desjardin D."/>
            <person name="Finy P."/>
            <person name="Geml J."/>
            <person name="Haridas S."/>
            <person name="Hughes K."/>
            <person name="Justo A."/>
            <person name="Karasinski D."/>
            <person name="Kautmanova I."/>
            <person name="Kiss B."/>
            <person name="Kocsube S."/>
            <person name="Kotiranta H."/>
            <person name="LaButti K.M."/>
            <person name="Lechner B.E."/>
            <person name="Liimatainen K."/>
            <person name="Lipzen A."/>
            <person name="Lukacs Z."/>
            <person name="Mihaltcheva S."/>
            <person name="Morgado L.N."/>
            <person name="Niskanen T."/>
            <person name="Noordeloos M.E."/>
            <person name="Ohm R.A."/>
            <person name="Ortiz-Santana B."/>
            <person name="Ovrebo C."/>
            <person name="Racz N."/>
            <person name="Riley R."/>
            <person name="Savchenko A."/>
            <person name="Shiryaev A."/>
            <person name="Soop K."/>
            <person name="Spirin V."/>
            <person name="Szebenyi C."/>
            <person name="Tomsovsky M."/>
            <person name="Tulloss R.E."/>
            <person name="Uehling J."/>
            <person name="Grigoriev I.V."/>
            <person name="Vagvolgyi C."/>
            <person name="Papp T."/>
            <person name="Martin F.M."/>
            <person name="Miettinen O."/>
            <person name="Hibbett D.S."/>
            <person name="Nagy L.G."/>
        </authorList>
    </citation>
    <scope>NUCLEOTIDE SEQUENCE [LARGE SCALE GENOMIC DNA]</scope>
    <source>
        <strain evidence="1 2">NL-1719</strain>
    </source>
</reference>